<keyword evidence="2" id="KW-0812">Transmembrane</keyword>
<name>A0ABW0INE4_9HYPH</name>
<evidence type="ECO:0000313" key="4">
    <source>
        <dbReference type="Proteomes" id="UP001596053"/>
    </source>
</evidence>
<keyword evidence="1" id="KW-0175">Coiled coil</keyword>
<keyword evidence="2" id="KW-0472">Membrane</keyword>
<keyword evidence="2" id="KW-1133">Transmembrane helix</keyword>
<dbReference type="EMBL" id="JBHSLW010000005">
    <property type="protein sequence ID" value="MFC5418638.1"/>
    <property type="molecule type" value="Genomic_DNA"/>
</dbReference>
<proteinExistence type="predicted"/>
<sequence length="326" mass="37255">MLRPGRAGGLAVQVDPSDVHQTLEYRLDAEFASWLPIGLLTLFCGLFIFAMEMPDWPRPGETFGAFAAILVGIGLSVFVLRRRFRRGKPVYVLSPDGVHICWSSRRESFIPWREIKGIDTIDIVVWHWLARYPRNLHYNDVTVALVTKQFYQANLHIKSLFQRGPYWHQTAFIAKGDMVQCALHAEFVGVTPQQLRGAVEVRWRAFGGASDRPRPSVPVIYAARRPDMAETQAASGRKVVAAGGTPRPLSPWDMIKIALPLIGIFVAGSNLAGIWSTQGQVTALAKKREWQEWNARYHRERRELDEKLQRQREEMEEAMRRAFTRY</sequence>
<feature type="transmembrane region" description="Helical" evidence="2">
    <location>
        <begin position="31"/>
        <end position="51"/>
    </location>
</feature>
<dbReference type="RefSeq" id="WP_377795950.1">
    <property type="nucleotide sequence ID" value="NZ_JBHSLW010000005.1"/>
</dbReference>
<evidence type="ECO:0000313" key="3">
    <source>
        <dbReference type="EMBL" id="MFC5418638.1"/>
    </source>
</evidence>
<reference evidence="4" key="1">
    <citation type="journal article" date="2019" name="Int. J. Syst. Evol. Microbiol.">
        <title>The Global Catalogue of Microorganisms (GCM) 10K type strain sequencing project: providing services to taxonomists for standard genome sequencing and annotation.</title>
        <authorList>
            <consortium name="The Broad Institute Genomics Platform"/>
            <consortium name="The Broad Institute Genome Sequencing Center for Infectious Disease"/>
            <person name="Wu L."/>
            <person name="Ma J."/>
        </authorList>
    </citation>
    <scope>NUCLEOTIDE SEQUENCE [LARGE SCALE GENOMIC DNA]</scope>
    <source>
        <strain evidence="4">NCAIM B.01391</strain>
    </source>
</reference>
<dbReference type="Proteomes" id="UP001596053">
    <property type="component" value="Unassembled WGS sequence"/>
</dbReference>
<keyword evidence="4" id="KW-1185">Reference proteome</keyword>
<organism evidence="3 4">
    <name type="scientific">Bosea eneae</name>
    <dbReference type="NCBI Taxonomy" id="151454"/>
    <lineage>
        <taxon>Bacteria</taxon>
        <taxon>Pseudomonadati</taxon>
        <taxon>Pseudomonadota</taxon>
        <taxon>Alphaproteobacteria</taxon>
        <taxon>Hyphomicrobiales</taxon>
        <taxon>Boseaceae</taxon>
        <taxon>Bosea</taxon>
    </lineage>
</organism>
<feature type="coiled-coil region" evidence="1">
    <location>
        <begin position="294"/>
        <end position="325"/>
    </location>
</feature>
<gene>
    <name evidence="3" type="ORF">ACFPOB_03570</name>
</gene>
<evidence type="ECO:0000256" key="1">
    <source>
        <dbReference type="SAM" id="Coils"/>
    </source>
</evidence>
<comment type="caution">
    <text evidence="3">The sequence shown here is derived from an EMBL/GenBank/DDBJ whole genome shotgun (WGS) entry which is preliminary data.</text>
</comment>
<feature type="transmembrane region" description="Helical" evidence="2">
    <location>
        <begin position="63"/>
        <end position="80"/>
    </location>
</feature>
<evidence type="ECO:0000256" key="2">
    <source>
        <dbReference type="SAM" id="Phobius"/>
    </source>
</evidence>
<protein>
    <recommendedName>
        <fullName evidence="5">NERD domain-containing protein</fullName>
    </recommendedName>
</protein>
<accession>A0ABW0INE4</accession>
<evidence type="ECO:0008006" key="5">
    <source>
        <dbReference type="Google" id="ProtNLM"/>
    </source>
</evidence>